<dbReference type="InParanoid" id="A0A2G5CIJ8"/>
<keyword evidence="2" id="KW-1185">Reference proteome</keyword>
<organism evidence="1 2">
    <name type="scientific">Aquilegia coerulea</name>
    <name type="common">Rocky mountain columbine</name>
    <dbReference type="NCBI Taxonomy" id="218851"/>
    <lineage>
        <taxon>Eukaryota</taxon>
        <taxon>Viridiplantae</taxon>
        <taxon>Streptophyta</taxon>
        <taxon>Embryophyta</taxon>
        <taxon>Tracheophyta</taxon>
        <taxon>Spermatophyta</taxon>
        <taxon>Magnoliopsida</taxon>
        <taxon>Ranunculales</taxon>
        <taxon>Ranunculaceae</taxon>
        <taxon>Thalictroideae</taxon>
        <taxon>Aquilegia</taxon>
    </lineage>
</organism>
<dbReference type="AlphaFoldDB" id="A0A2G5CIJ8"/>
<evidence type="ECO:0000313" key="2">
    <source>
        <dbReference type="Proteomes" id="UP000230069"/>
    </source>
</evidence>
<proteinExistence type="predicted"/>
<protein>
    <submittedName>
        <fullName evidence="1">Uncharacterized protein</fullName>
    </submittedName>
</protein>
<dbReference type="Proteomes" id="UP000230069">
    <property type="component" value="Unassembled WGS sequence"/>
</dbReference>
<evidence type="ECO:0000313" key="1">
    <source>
        <dbReference type="EMBL" id="PIA31104.1"/>
    </source>
</evidence>
<accession>A0A2G5CIJ8</accession>
<gene>
    <name evidence="1" type="ORF">AQUCO_05200001v1</name>
</gene>
<sequence>MHKLRQIWESLCMNTHVLEIQKEFHVLLEFKHHWIWMRMRMLPNLLTLPQTSLRLPTLRMSQTHQVMVVILRVM</sequence>
<dbReference type="EMBL" id="KZ305069">
    <property type="protein sequence ID" value="PIA31104.1"/>
    <property type="molecule type" value="Genomic_DNA"/>
</dbReference>
<reference evidence="1 2" key="1">
    <citation type="submission" date="2017-09" db="EMBL/GenBank/DDBJ databases">
        <title>WGS assembly of Aquilegia coerulea Goldsmith.</title>
        <authorList>
            <person name="Hodges S."/>
            <person name="Kramer E."/>
            <person name="Nordborg M."/>
            <person name="Tomkins J."/>
            <person name="Borevitz J."/>
            <person name="Derieg N."/>
            <person name="Yan J."/>
            <person name="Mihaltcheva S."/>
            <person name="Hayes R.D."/>
            <person name="Rokhsar D."/>
        </authorList>
    </citation>
    <scope>NUCLEOTIDE SEQUENCE [LARGE SCALE GENOMIC DNA]</scope>
    <source>
        <strain evidence="2">cv. Goldsmith</strain>
    </source>
</reference>
<name>A0A2G5CIJ8_AQUCA</name>